<dbReference type="Proteomes" id="UP000759131">
    <property type="component" value="Unassembled WGS sequence"/>
</dbReference>
<keyword evidence="8" id="KW-1185">Reference proteome</keyword>
<proteinExistence type="inferred from homology"/>
<dbReference type="GO" id="GO:0016263">
    <property type="term" value="F:glycoprotein-N-acetylgalactosamine 3-beta-galactosyltransferase activity"/>
    <property type="evidence" value="ECO:0007669"/>
    <property type="project" value="TreeGrafter"/>
</dbReference>
<dbReference type="InterPro" id="IPR026050">
    <property type="entry name" value="C1GALT1/C1GALT1_chp1"/>
</dbReference>
<sequence>MEIKCEPTEHRPPIGLSTDKDLVTAGSKAADDDTYVIMDNLDNFIAPHRPHEPLYFGCKLQYRDVVYMSDVVGHVLSRAAVKQFFTAGVTTG</sequence>
<evidence type="ECO:0000256" key="1">
    <source>
        <dbReference type="ARBA" id="ARBA00004606"/>
    </source>
</evidence>
<protein>
    <submittedName>
        <fullName evidence="7">Uncharacterized protein</fullName>
    </submittedName>
</protein>
<accession>A0A7R9KI90</accession>
<evidence type="ECO:0000256" key="6">
    <source>
        <dbReference type="ARBA" id="ARBA00023136"/>
    </source>
</evidence>
<reference evidence="7" key="1">
    <citation type="submission" date="2020-11" db="EMBL/GenBank/DDBJ databases">
        <authorList>
            <person name="Tran Van P."/>
        </authorList>
    </citation>
    <scope>NUCLEOTIDE SEQUENCE</scope>
</reference>
<dbReference type="Gene3D" id="3.90.550.50">
    <property type="match status" value="1"/>
</dbReference>
<dbReference type="GO" id="GO:0016020">
    <property type="term" value="C:membrane"/>
    <property type="evidence" value="ECO:0007669"/>
    <property type="project" value="UniProtKB-SubCell"/>
</dbReference>
<dbReference type="OrthoDB" id="414175at2759"/>
<comment type="similarity">
    <text evidence="2">Belongs to the glycosyltransferase 31 family. Beta3-Gal-T subfamily.</text>
</comment>
<name>A0A7R9KI90_9ACAR</name>
<evidence type="ECO:0000256" key="4">
    <source>
        <dbReference type="ARBA" id="ARBA00022968"/>
    </source>
</evidence>
<keyword evidence="6" id="KW-0472">Membrane</keyword>
<organism evidence="7">
    <name type="scientific">Medioppia subpectinata</name>
    <dbReference type="NCBI Taxonomy" id="1979941"/>
    <lineage>
        <taxon>Eukaryota</taxon>
        <taxon>Metazoa</taxon>
        <taxon>Ecdysozoa</taxon>
        <taxon>Arthropoda</taxon>
        <taxon>Chelicerata</taxon>
        <taxon>Arachnida</taxon>
        <taxon>Acari</taxon>
        <taxon>Acariformes</taxon>
        <taxon>Sarcoptiformes</taxon>
        <taxon>Oribatida</taxon>
        <taxon>Brachypylina</taxon>
        <taxon>Oppioidea</taxon>
        <taxon>Oppiidae</taxon>
        <taxon>Medioppia</taxon>
    </lineage>
</organism>
<keyword evidence="5" id="KW-1133">Transmembrane helix</keyword>
<keyword evidence="3" id="KW-0812">Transmembrane</keyword>
<dbReference type="EMBL" id="OC855657">
    <property type="protein sequence ID" value="CAD7622408.1"/>
    <property type="molecule type" value="Genomic_DNA"/>
</dbReference>
<evidence type="ECO:0000256" key="2">
    <source>
        <dbReference type="ARBA" id="ARBA00006462"/>
    </source>
</evidence>
<evidence type="ECO:0000313" key="7">
    <source>
        <dbReference type="EMBL" id="CAD7622408.1"/>
    </source>
</evidence>
<keyword evidence="4" id="KW-0735">Signal-anchor</keyword>
<evidence type="ECO:0000256" key="5">
    <source>
        <dbReference type="ARBA" id="ARBA00022989"/>
    </source>
</evidence>
<gene>
    <name evidence="7" type="ORF">OSB1V03_LOCUS2871</name>
</gene>
<comment type="subcellular location">
    <subcellularLocation>
        <location evidence="1">Membrane</location>
        <topology evidence="1">Single-pass type II membrane protein</topology>
    </subcellularLocation>
</comment>
<evidence type="ECO:0000313" key="8">
    <source>
        <dbReference type="Proteomes" id="UP000759131"/>
    </source>
</evidence>
<dbReference type="PANTHER" id="PTHR23033:SF14">
    <property type="entry name" value="GLYCOPROTEIN-N-ACETYLGALACTOSAMINE 3-BETA-GALACTOSYLTRANSFERASE 1-RELATED"/>
    <property type="match status" value="1"/>
</dbReference>
<dbReference type="EMBL" id="CAJPIZ010001082">
    <property type="protein sequence ID" value="CAG2102838.1"/>
    <property type="molecule type" value="Genomic_DNA"/>
</dbReference>
<dbReference type="PANTHER" id="PTHR23033">
    <property type="entry name" value="BETA1,3-GALACTOSYLTRANSFERASE"/>
    <property type="match status" value="1"/>
</dbReference>
<evidence type="ECO:0000256" key="3">
    <source>
        <dbReference type="ARBA" id="ARBA00022692"/>
    </source>
</evidence>
<dbReference type="AlphaFoldDB" id="A0A7R9KI90"/>